<feature type="domain" description="BBS7 GAE" evidence="4">
    <location>
        <begin position="388"/>
        <end position="497"/>
    </location>
</feature>
<dbReference type="GO" id="GO:0016020">
    <property type="term" value="C:membrane"/>
    <property type="evidence" value="ECO:0007669"/>
    <property type="project" value="TreeGrafter"/>
</dbReference>
<dbReference type="InterPro" id="IPR056333">
    <property type="entry name" value="BBS7_pf_dom"/>
</dbReference>
<feature type="domain" description="BBS7 platform" evidence="5">
    <location>
        <begin position="505"/>
        <end position="607"/>
    </location>
</feature>
<organism evidence="7 8">
    <name type="scientific">Myotis davidii</name>
    <name type="common">David's myotis</name>
    <dbReference type="NCBI Taxonomy" id="225400"/>
    <lineage>
        <taxon>Eukaryota</taxon>
        <taxon>Metazoa</taxon>
        <taxon>Chordata</taxon>
        <taxon>Craniata</taxon>
        <taxon>Vertebrata</taxon>
        <taxon>Euteleostomi</taxon>
        <taxon>Mammalia</taxon>
        <taxon>Eutheria</taxon>
        <taxon>Laurasiatheria</taxon>
        <taxon>Chiroptera</taxon>
        <taxon>Yangochiroptera</taxon>
        <taxon>Vespertilionidae</taxon>
        <taxon>Myotis</taxon>
    </lineage>
</organism>
<dbReference type="InterPro" id="IPR056334">
    <property type="entry name" value="BBS7_GAE_dom"/>
</dbReference>
<keyword evidence="1" id="KW-0970">Cilium biogenesis/degradation</keyword>
<keyword evidence="1" id="KW-0206">Cytoskeleton</keyword>
<sequence length="726" mass="81021">MKLLPATRGSATQKVVIGDHEGVVLCFGMKKGEAVVVFKTLPGQKIARLELGGILNTPQEKIFVAAGSEIRGFTKRGKQFLSFETNLTESIKAMHISGSDLFLSASYIYSHYCDCKDQHYYLSGDKINDVICLPVERLPHLTPVLACQDRLLRVLQGSDVVFEIEVSGPPTVLALHNGNGGDSGEDVLFGTSDGKLGLVQITAPTPTHKWEILNEKKRGEVNMVPLKSIRKTSVTTRLSMALDGTREVGKGILCVDSFDIMGDGVKDLLVGRDDGMVEVYSFNNATEPVLRFDQALSESVTSIQGGCVGKDGYDEIVVSTYSGWVTGLTTEPVHKEGGPGEELRLSQETQHKLSCLRSELEQLQLKVAQERERYQQSSQSSQAKSAVPSFSINDKFTLNKDDASYSLILEVQTAIDNVLVQSDVPIDLLDVDKNSAVVSFSSCDAESSDNFLLATYRCQANTTRLELKIRSIEGQYGTLQAYVTPRIQPKTCQVRQYLIKPLSLHQRSHCIDRDRPVNTLTLTGQFSFAEVHSWVVFCLPEVPEKPPAGECVTFYFQNTFLDTQLESTYRKGEGIFKSDNISTISILKDVLSKEATKKKINLNISYEINEMSVKHTLELIHPKLEYQLLLAKKVQLIDALKELQVHEGNTDFLIPEYRCILEEAERLQEEYKRQPAHLERLYGMITDLFIDKFKFKGTNVKTKVPLLLEILDSYDQNTLIAFFDAA</sequence>
<dbReference type="GO" id="GO:0036064">
    <property type="term" value="C:ciliary basal body"/>
    <property type="evidence" value="ECO:0007669"/>
    <property type="project" value="UniProtKB-UniRule"/>
</dbReference>
<reference evidence="8" key="1">
    <citation type="journal article" date="2013" name="Science">
        <title>Comparative analysis of bat genomes provides insight into the evolution of flight and immunity.</title>
        <authorList>
            <person name="Zhang G."/>
            <person name="Cowled C."/>
            <person name="Shi Z."/>
            <person name="Huang Z."/>
            <person name="Bishop-Lilly K.A."/>
            <person name="Fang X."/>
            <person name="Wynne J.W."/>
            <person name="Xiong Z."/>
            <person name="Baker M.L."/>
            <person name="Zhao W."/>
            <person name="Tachedjian M."/>
            <person name="Zhu Y."/>
            <person name="Zhou P."/>
            <person name="Jiang X."/>
            <person name="Ng J."/>
            <person name="Yang L."/>
            <person name="Wu L."/>
            <person name="Xiao J."/>
            <person name="Feng Y."/>
            <person name="Chen Y."/>
            <person name="Sun X."/>
            <person name="Zhang Y."/>
            <person name="Marsh G.A."/>
            <person name="Crameri G."/>
            <person name="Broder C.C."/>
            <person name="Frey K.G."/>
            <person name="Wang L.F."/>
            <person name="Wang J."/>
        </authorList>
    </citation>
    <scope>NUCLEOTIDE SEQUENCE [LARGE SCALE GENOMIC DNA]</scope>
</reference>
<gene>
    <name evidence="7" type="ORF">MDA_GLEAN10005522</name>
</gene>
<keyword evidence="2" id="KW-0175">Coiled coil</keyword>
<keyword evidence="1" id="KW-0969">Cilium</keyword>
<dbReference type="InterPro" id="IPR056332">
    <property type="entry name" value="Beta-prop_BBS7"/>
</dbReference>
<comment type="function">
    <text evidence="1">The BBSome complex is thought to function as a coat complex required for sorting of specific membrane proteins to the primary cilia. The BBSome complex is required for ciliogenesis but is dispensable for centriolar satellite function.</text>
</comment>
<dbReference type="GO" id="GO:1905515">
    <property type="term" value="P:non-motile cilium assembly"/>
    <property type="evidence" value="ECO:0007669"/>
    <property type="project" value="InterPro"/>
</dbReference>
<dbReference type="Pfam" id="PF23743">
    <property type="entry name" value="Beta-prop_BBS7"/>
    <property type="match status" value="1"/>
</dbReference>
<evidence type="ECO:0000259" key="5">
    <source>
        <dbReference type="Pfam" id="PF23361"/>
    </source>
</evidence>
<dbReference type="Proteomes" id="UP000010556">
    <property type="component" value="Unassembled WGS sequence"/>
</dbReference>
<dbReference type="Pfam" id="PF23360">
    <property type="entry name" value="BBS7_GAE"/>
    <property type="match status" value="1"/>
</dbReference>
<dbReference type="AlphaFoldDB" id="L5LQX7"/>
<dbReference type="PANTHER" id="PTHR16074:SF4">
    <property type="entry name" value="BARDET-BIEDL SYNDROME 7 PROTEIN"/>
    <property type="match status" value="1"/>
</dbReference>
<dbReference type="PANTHER" id="PTHR16074">
    <property type="entry name" value="BARDET-BIEDL SYNDROME 7 PROTEIN"/>
    <property type="match status" value="1"/>
</dbReference>
<feature type="domain" description="BBS7 helical hairpin" evidence="3">
    <location>
        <begin position="610"/>
        <end position="723"/>
    </location>
</feature>
<dbReference type="Pfam" id="PF23361">
    <property type="entry name" value="BBS7_pf"/>
    <property type="match status" value="1"/>
</dbReference>
<evidence type="ECO:0000313" key="7">
    <source>
        <dbReference type="EMBL" id="ELK27903.1"/>
    </source>
</evidence>
<dbReference type="eggNOG" id="ENOG502QPS5">
    <property type="taxonomic scope" value="Eukaryota"/>
</dbReference>
<protein>
    <recommendedName>
        <fullName evidence="1">Bardet-Biedl syndrome 7 protein homolog</fullName>
    </recommendedName>
</protein>
<dbReference type="Pfam" id="PF23349">
    <property type="entry name" value="BBS7_hp"/>
    <property type="match status" value="1"/>
</dbReference>
<keyword evidence="1" id="KW-0963">Cytoplasm</keyword>
<dbReference type="InterPro" id="IPR016575">
    <property type="entry name" value="Bardet-Biedl_syndrome_7_prot"/>
</dbReference>
<keyword evidence="1" id="KW-0653">Protein transport</keyword>
<keyword evidence="8" id="KW-1185">Reference proteome</keyword>
<dbReference type="GO" id="GO:0005930">
    <property type="term" value="C:axoneme"/>
    <property type="evidence" value="ECO:0007669"/>
    <property type="project" value="TreeGrafter"/>
</dbReference>
<comment type="subunit">
    <text evidence="1">Part of BBSome complex.</text>
</comment>
<dbReference type="InterPro" id="IPR028994">
    <property type="entry name" value="Integrin_alpha_N"/>
</dbReference>
<feature type="domain" description="BBS7 beta-propeller" evidence="6">
    <location>
        <begin position="1"/>
        <end position="330"/>
    </location>
</feature>
<evidence type="ECO:0000259" key="4">
    <source>
        <dbReference type="Pfam" id="PF23360"/>
    </source>
</evidence>
<name>L5LQX7_MYODS</name>
<accession>L5LQX7</accession>
<evidence type="ECO:0000313" key="8">
    <source>
        <dbReference type="Proteomes" id="UP000010556"/>
    </source>
</evidence>
<dbReference type="GO" id="GO:0043005">
    <property type="term" value="C:neuron projection"/>
    <property type="evidence" value="ECO:0007669"/>
    <property type="project" value="TreeGrafter"/>
</dbReference>
<dbReference type="PIRSF" id="PIRSF011091">
    <property type="entry name" value="BBS7"/>
    <property type="match status" value="1"/>
</dbReference>
<evidence type="ECO:0000256" key="1">
    <source>
        <dbReference type="PIRNR" id="PIRNR011091"/>
    </source>
</evidence>
<dbReference type="SUPFAM" id="SSF69318">
    <property type="entry name" value="Integrin alpha N-terminal domain"/>
    <property type="match status" value="1"/>
</dbReference>
<feature type="coiled-coil region" evidence="2">
    <location>
        <begin position="346"/>
        <end position="380"/>
    </location>
</feature>
<dbReference type="GO" id="GO:0034464">
    <property type="term" value="C:BBSome"/>
    <property type="evidence" value="ECO:0007669"/>
    <property type="project" value="UniProtKB-UniRule"/>
</dbReference>
<keyword evidence="1" id="KW-0813">Transport</keyword>
<dbReference type="GO" id="GO:0015031">
    <property type="term" value="P:protein transport"/>
    <property type="evidence" value="ECO:0007669"/>
    <property type="project" value="UniProtKB-KW"/>
</dbReference>
<evidence type="ECO:0000259" key="6">
    <source>
        <dbReference type="Pfam" id="PF23743"/>
    </source>
</evidence>
<dbReference type="EMBL" id="KB109781">
    <property type="protein sequence ID" value="ELK27903.1"/>
    <property type="molecule type" value="Genomic_DNA"/>
</dbReference>
<evidence type="ECO:0000259" key="3">
    <source>
        <dbReference type="Pfam" id="PF23349"/>
    </source>
</evidence>
<keyword evidence="1" id="KW-0966">Cell projection</keyword>
<dbReference type="InterPro" id="IPR056335">
    <property type="entry name" value="BBS7_hairpin"/>
</dbReference>
<proteinExistence type="predicted"/>
<evidence type="ECO:0000256" key="2">
    <source>
        <dbReference type="SAM" id="Coils"/>
    </source>
</evidence>